<proteinExistence type="predicted"/>
<dbReference type="AlphaFoldDB" id="A0AAN8IPM2"/>
<keyword evidence="3" id="KW-1185">Reference proteome</keyword>
<dbReference type="PROSITE" id="PS50275">
    <property type="entry name" value="SAC"/>
    <property type="match status" value="1"/>
</dbReference>
<organism evidence="2 3">
    <name type="scientific">Trichostrongylus colubriformis</name>
    <name type="common">Black scour worm</name>
    <dbReference type="NCBI Taxonomy" id="6319"/>
    <lineage>
        <taxon>Eukaryota</taxon>
        <taxon>Metazoa</taxon>
        <taxon>Ecdysozoa</taxon>
        <taxon>Nematoda</taxon>
        <taxon>Chromadorea</taxon>
        <taxon>Rhabditida</taxon>
        <taxon>Rhabditina</taxon>
        <taxon>Rhabditomorpha</taxon>
        <taxon>Strongyloidea</taxon>
        <taxon>Trichostrongylidae</taxon>
        <taxon>Trichostrongylus</taxon>
    </lineage>
</organism>
<feature type="non-terminal residue" evidence="2">
    <location>
        <position position="1"/>
    </location>
</feature>
<evidence type="ECO:0000313" key="3">
    <source>
        <dbReference type="Proteomes" id="UP001331761"/>
    </source>
</evidence>
<comment type="caution">
    <text evidence="2">The sequence shown here is derived from an EMBL/GenBank/DDBJ whole genome shotgun (WGS) entry which is preliminary data.</text>
</comment>
<dbReference type="Pfam" id="PF02383">
    <property type="entry name" value="Syja_N"/>
    <property type="match status" value="1"/>
</dbReference>
<reference evidence="2 3" key="1">
    <citation type="submission" date="2019-10" db="EMBL/GenBank/DDBJ databases">
        <title>Assembly and Annotation for the nematode Trichostrongylus colubriformis.</title>
        <authorList>
            <person name="Martin J."/>
        </authorList>
    </citation>
    <scope>NUCLEOTIDE SEQUENCE [LARGE SCALE GENOMIC DNA]</scope>
    <source>
        <strain evidence="2">G859</strain>
        <tissue evidence="2">Whole worm</tissue>
    </source>
</reference>
<dbReference type="PANTHER" id="PTHR45662:SF8">
    <property type="entry name" value="PHOSPHATIDYLINOSITIDE PHOSPHATASE SAC2"/>
    <property type="match status" value="1"/>
</dbReference>
<dbReference type="PANTHER" id="PTHR45662">
    <property type="entry name" value="PHOSPHATIDYLINOSITIDE PHOSPHATASE SAC1"/>
    <property type="match status" value="1"/>
</dbReference>
<accession>A0AAN8IPM2</accession>
<protein>
    <recommendedName>
        <fullName evidence="1">SAC domain-containing protein</fullName>
    </recommendedName>
</protein>
<dbReference type="GO" id="GO:2001135">
    <property type="term" value="P:regulation of endocytic recycling"/>
    <property type="evidence" value="ECO:0007669"/>
    <property type="project" value="TreeGrafter"/>
</dbReference>
<dbReference type="GO" id="GO:0043812">
    <property type="term" value="F:phosphatidylinositol-4-phosphate phosphatase activity"/>
    <property type="evidence" value="ECO:0007669"/>
    <property type="project" value="TreeGrafter"/>
</dbReference>
<dbReference type="GO" id="GO:0046856">
    <property type="term" value="P:phosphatidylinositol dephosphorylation"/>
    <property type="evidence" value="ECO:0007669"/>
    <property type="project" value="TreeGrafter"/>
</dbReference>
<dbReference type="GO" id="GO:0045334">
    <property type="term" value="C:clathrin-coated endocytic vesicle"/>
    <property type="evidence" value="ECO:0007669"/>
    <property type="project" value="TreeGrafter"/>
</dbReference>
<dbReference type="EMBL" id="WIXE01005462">
    <property type="protein sequence ID" value="KAK5982169.1"/>
    <property type="molecule type" value="Genomic_DNA"/>
</dbReference>
<evidence type="ECO:0000313" key="2">
    <source>
        <dbReference type="EMBL" id="KAK5982169.1"/>
    </source>
</evidence>
<evidence type="ECO:0000259" key="1">
    <source>
        <dbReference type="PROSITE" id="PS50275"/>
    </source>
</evidence>
<feature type="domain" description="SAC" evidence="1">
    <location>
        <begin position="13"/>
        <end position="157"/>
    </location>
</feature>
<dbReference type="GO" id="GO:0005769">
    <property type="term" value="C:early endosome"/>
    <property type="evidence" value="ECO:0007669"/>
    <property type="project" value="TreeGrafter"/>
</dbReference>
<gene>
    <name evidence="2" type="ORF">GCK32_019129</name>
</gene>
<dbReference type="InterPro" id="IPR002013">
    <property type="entry name" value="SAC_dom"/>
</dbReference>
<dbReference type="Proteomes" id="UP001331761">
    <property type="component" value="Unassembled WGS sequence"/>
</dbReference>
<name>A0AAN8IPM2_TRICO</name>
<sequence>NATKPPAMLDEVLRLFNDHPDFYFCFGRDVTHCTHRHFSSSDAEPDERFFWNKVLLKDLLHVSVDRNLAKRWIVPIMQGSISHETLSVGDDLQIPVTLNITLISRRSIYRAGVRYLRRSVLSWGIDSESNVANFVETELILNIFDHHLSFVQVILSI</sequence>